<accession>E4WUY9</accession>
<evidence type="ECO:0000259" key="1">
    <source>
        <dbReference type="Pfam" id="PF07985"/>
    </source>
</evidence>
<dbReference type="Pfam" id="PF07985">
    <property type="entry name" value="SRR1"/>
    <property type="match status" value="1"/>
</dbReference>
<evidence type="ECO:0000313" key="3">
    <source>
        <dbReference type="Proteomes" id="UP000001307"/>
    </source>
</evidence>
<dbReference type="EMBL" id="FN653017">
    <property type="protein sequence ID" value="CBY21671.1"/>
    <property type="molecule type" value="Genomic_DNA"/>
</dbReference>
<dbReference type="AlphaFoldDB" id="E4WUY9"/>
<proteinExistence type="predicted"/>
<keyword evidence="3" id="KW-1185">Reference proteome</keyword>
<evidence type="ECO:0000313" key="2">
    <source>
        <dbReference type="EMBL" id="CBY21671.1"/>
    </source>
</evidence>
<dbReference type="Proteomes" id="UP000001307">
    <property type="component" value="Unassembled WGS sequence"/>
</dbReference>
<feature type="domain" description="SRR1-like" evidence="1">
    <location>
        <begin position="60"/>
        <end position="149"/>
    </location>
</feature>
<name>E4WUY9_OIKDI</name>
<organism evidence="2">
    <name type="scientific">Oikopleura dioica</name>
    <name type="common">Tunicate</name>
    <dbReference type="NCBI Taxonomy" id="34765"/>
    <lineage>
        <taxon>Eukaryota</taxon>
        <taxon>Metazoa</taxon>
        <taxon>Chordata</taxon>
        <taxon>Tunicata</taxon>
        <taxon>Appendicularia</taxon>
        <taxon>Copelata</taxon>
        <taxon>Oikopleuridae</taxon>
        <taxon>Oikopleura</taxon>
    </lineage>
</organism>
<reference evidence="2" key="1">
    <citation type="journal article" date="2010" name="Science">
        <title>Plasticity of animal genome architecture unmasked by rapid evolution of a pelagic tunicate.</title>
        <authorList>
            <person name="Denoeud F."/>
            <person name="Henriet S."/>
            <person name="Mungpakdee S."/>
            <person name="Aury J.M."/>
            <person name="Da Silva C."/>
            <person name="Brinkmann H."/>
            <person name="Mikhaleva J."/>
            <person name="Olsen L.C."/>
            <person name="Jubin C."/>
            <person name="Canestro C."/>
            <person name="Bouquet J.M."/>
            <person name="Danks G."/>
            <person name="Poulain J."/>
            <person name="Campsteijn C."/>
            <person name="Adamski M."/>
            <person name="Cross I."/>
            <person name="Yadetie F."/>
            <person name="Muffato M."/>
            <person name="Louis A."/>
            <person name="Butcher S."/>
            <person name="Tsagkogeorga G."/>
            <person name="Konrad A."/>
            <person name="Singh S."/>
            <person name="Jensen M.F."/>
            <person name="Cong E.H."/>
            <person name="Eikeseth-Otteraa H."/>
            <person name="Noel B."/>
            <person name="Anthouard V."/>
            <person name="Porcel B.M."/>
            <person name="Kachouri-Lafond R."/>
            <person name="Nishino A."/>
            <person name="Ugolini M."/>
            <person name="Chourrout P."/>
            <person name="Nishida H."/>
            <person name="Aasland R."/>
            <person name="Huzurbazar S."/>
            <person name="Westhof E."/>
            <person name="Delsuc F."/>
            <person name="Lehrach H."/>
            <person name="Reinhardt R."/>
            <person name="Weissenbach J."/>
            <person name="Roy S.W."/>
            <person name="Artiguenave F."/>
            <person name="Postlethwait J.H."/>
            <person name="Manak J.R."/>
            <person name="Thompson E.M."/>
            <person name="Jaillon O."/>
            <person name="Du Pasquier L."/>
            <person name="Boudinot P."/>
            <person name="Liberles D.A."/>
            <person name="Volff J.N."/>
            <person name="Philippe H."/>
            <person name="Lenhard B."/>
            <person name="Roest Crollius H."/>
            <person name="Wincker P."/>
            <person name="Chourrout D."/>
        </authorList>
    </citation>
    <scope>NUCLEOTIDE SEQUENCE [LARGE SCALE GENOMIC DNA]</scope>
</reference>
<dbReference type="InParanoid" id="E4WUY9"/>
<gene>
    <name evidence="2" type="ORF">GSOID_T00009445001</name>
</gene>
<protein>
    <recommendedName>
        <fullName evidence="1">SRR1-like domain-containing protein</fullName>
    </recommendedName>
</protein>
<sequence>MKSMEDSPFFDRLKDQLERLIQSCVFNVHCYGLGSPSNSRSSRHQAALLEASIVSIEESLMTVTGPLLLYLPHVPLWLIDWLLYLRRKVESPTVLIVNNFQNIIDTQSKEERVELKMLNRYLDNMKDLTCLPIENNWDDELTAFNSLAVIKIKSISVDVSDIEYANDTMPYSSLVKPDYFNPDIY</sequence>
<dbReference type="InterPro" id="IPR012942">
    <property type="entry name" value="SRR1-like"/>
</dbReference>